<dbReference type="EMBL" id="JACAZE010000005">
    <property type="protein sequence ID" value="KAF7316780.1"/>
    <property type="molecule type" value="Genomic_DNA"/>
</dbReference>
<dbReference type="OrthoDB" id="2014058at2759"/>
<accession>A0A8H6TJB9</accession>
<keyword evidence="2" id="KW-1133">Transmembrane helix</keyword>
<evidence type="ECO:0000256" key="1">
    <source>
        <dbReference type="SAM" id="MobiDB-lite"/>
    </source>
</evidence>
<proteinExistence type="predicted"/>
<feature type="region of interest" description="Disordered" evidence="1">
    <location>
        <begin position="23"/>
        <end position="51"/>
    </location>
</feature>
<evidence type="ECO:0000256" key="2">
    <source>
        <dbReference type="SAM" id="Phobius"/>
    </source>
</evidence>
<keyword evidence="2" id="KW-0472">Membrane</keyword>
<feature type="region of interest" description="Disordered" evidence="1">
    <location>
        <begin position="118"/>
        <end position="141"/>
    </location>
</feature>
<keyword evidence="4" id="KW-1185">Reference proteome</keyword>
<feature type="compositionally biased region" description="Polar residues" evidence="1">
    <location>
        <begin position="132"/>
        <end position="141"/>
    </location>
</feature>
<dbReference type="AlphaFoldDB" id="A0A8H6TJB9"/>
<name>A0A8H6TJB9_MYCCL</name>
<dbReference type="PANTHER" id="PTHR12840">
    <property type="entry name" value="NADH-UBIQUINONE OXIDOREDUCTASE ASHI SUBUNIT"/>
    <property type="match status" value="1"/>
</dbReference>
<gene>
    <name evidence="3" type="ORF">HMN09_00411100</name>
</gene>
<organism evidence="3 4">
    <name type="scientific">Mycena chlorophos</name>
    <name type="common">Agaric fungus</name>
    <name type="synonym">Agaricus chlorophos</name>
    <dbReference type="NCBI Taxonomy" id="658473"/>
    <lineage>
        <taxon>Eukaryota</taxon>
        <taxon>Fungi</taxon>
        <taxon>Dikarya</taxon>
        <taxon>Basidiomycota</taxon>
        <taxon>Agaricomycotina</taxon>
        <taxon>Agaricomycetes</taxon>
        <taxon>Agaricomycetidae</taxon>
        <taxon>Agaricales</taxon>
        <taxon>Marasmiineae</taxon>
        <taxon>Mycenaceae</taxon>
        <taxon>Mycena</taxon>
    </lineage>
</organism>
<dbReference type="Proteomes" id="UP000613580">
    <property type="component" value="Unassembled WGS sequence"/>
</dbReference>
<dbReference type="GO" id="GO:0005739">
    <property type="term" value="C:mitochondrion"/>
    <property type="evidence" value="ECO:0007669"/>
    <property type="project" value="InterPro"/>
</dbReference>
<feature type="transmembrane region" description="Helical" evidence="2">
    <location>
        <begin position="88"/>
        <end position="106"/>
    </location>
</feature>
<dbReference type="Pfam" id="PF05821">
    <property type="entry name" value="NDUF_B8"/>
    <property type="match status" value="1"/>
</dbReference>
<dbReference type="PANTHER" id="PTHR12840:SF1">
    <property type="entry name" value="NADH DEHYDROGENASE [UBIQUINONE] 1 BETA SUBCOMPLEX SUBUNIT 8, MITOCHONDRIAL"/>
    <property type="match status" value="1"/>
</dbReference>
<protein>
    <submittedName>
        <fullName evidence="3">Uncharacterized protein</fullName>
    </submittedName>
</protein>
<evidence type="ECO:0000313" key="4">
    <source>
        <dbReference type="Proteomes" id="UP000613580"/>
    </source>
</evidence>
<dbReference type="InterPro" id="IPR008699">
    <property type="entry name" value="NDUFB8"/>
</dbReference>
<sequence>MQSALRRRVVPAFARGYARPVEPNPQYNGYPELPSDGSASHQYRPPQGWQDNLLRRNFNDTLHHHEEVNSMWGPDIPVVPPKSALRQFLFAAGGFVAVGLFMRSFLVPESPAIPRQYPYNGLEKELGGHQANPETESTSDE</sequence>
<comment type="caution">
    <text evidence="3">The sequence shown here is derived from an EMBL/GenBank/DDBJ whole genome shotgun (WGS) entry which is preliminary data.</text>
</comment>
<keyword evidence="2" id="KW-0812">Transmembrane</keyword>
<reference evidence="3" key="1">
    <citation type="submission" date="2020-05" db="EMBL/GenBank/DDBJ databases">
        <title>Mycena genomes resolve the evolution of fungal bioluminescence.</title>
        <authorList>
            <person name="Tsai I.J."/>
        </authorList>
    </citation>
    <scope>NUCLEOTIDE SEQUENCE</scope>
    <source>
        <strain evidence="3">110903Hualien_Pintung</strain>
    </source>
</reference>
<evidence type="ECO:0000313" key="3">
    <source>
        <dbReference type="EMBL" id="KAF7316780.1"/>
    </source>
</evidence>